<comment type="caution">
    <text evidence="3">The sequence shown here is derived from an EMBL/GenBank/DDBJ whole genome shotgun (WGS) entry which is preliminary data.</text>
</comment>
<feature type="domain" description="F-box associated beta-propeller type 3" evidence="1">
    <location>
        <begin position="4"/>
        <end position="168"/>
    </location>
</feature>
<accession>A0ABD1B429</accession>
<dbReference type="AlphaFoldDB" id="A0ABD1B429"/>
<evidence type="ECO:0000313" key="2">
    <source>
        <dbReference type="EMBL" id="KAL1201270.1"/>
    </source>
</evidence>
<name>A0ABD1B429_CARAN</name>
<dbReference type="Pfam" id="PF08268">
    <property type="entry name" value="FBA_3"/>
    <property type="match status" value="1"/>
</dbReference>
<dbReference type="Proteomes" id="UP001558713">
    <property type="component" value="Unassembled WGS sequence"/>
</dbReference>
<keyword evidence="4" id="KW-1185">Reference proteome</keyword>
<proteinExistence type="predicted"/>
<evidence type="ECO:0000313" key="3">
    <source>
        <dbReference type="EMBL" id="KAL1213718.1"/>
    </source>
</evidence>
<protein>
    <submittedName>
        <fullName evidence="3">F-box protein</fullName>
    </submittedName>
</protein>
<reference evidence="3 4" key="1">
    <citation type="submission" date="2024-04" db="EMBL/GenBank/DDBJ databases">
        <title>Genome assembly C_amara_ONT_v2.</title>
        <authorList>
            <person name="Yant L."/>
            <person name="Moore C."/>
            <person name="Slenker M."/>
        </authorList>
    </citation>
    <scope>NUCLEOTIDE SEQUENCE [LARGE SCALE GENOMIC DNA]</scope>
    <source>
        <tissue evidence="3">Leaf</tissue>
    </source>
</reference>
<dbReference type="PANTHER" id="PTHR31111:SF58">
    <property type="entry name" value="F-BOX DOMAIN-CONTAINING PROTEIN"/>
    <property type="match status" value="1"/>
</dbReference>
<sequence>MGSCLFGYDPLKNQYKVLFIPTYCMEQGCQVFTLGDPTAKQWRTIQSVGSHCPLFGAVCIDGVVYYRAKTSQNADPTSRYKLMSFDVRSEKFYHVNAPETLMDYFSCLINYQGKLGFVCCMTGMEIWVREDGDHKTQGWSNIFFYEIEDFERWYFSGVTRGGEIVLCNMIDVLT</sequence>
<evidence type="ECO:0000259" key="1">
    <source>
        <dbReference type="Pfam" id="PF08268"/>
    </source>
</evidence>
<dbReference type="EMBL" id="JBANAX010000334">
    <property type="protein sequence ID" value="KAL1213718.1"/>
    <property type="molecule type" value="Genomic_DNA"/>
</dbReference>
<gene>
    <name evidence="2" type="ORF">V5N11_013375</name>
    <name evidence="3" type="ORF">V5N11_018410</name>
</gene>
<dbReference type="PANTHER" id="PTHR31111">
    <property type="entry name" value="BNAA05G37150D PROTEIN-RELATED"/>
    <property type="match status" value="1"/>
</dbReference>
<evidence type="ECO:0000313" key="4">
    <source>
        <dbReference type="Proteomes" id="UP001558713"/>
    </source>
</evidence>
<dbReference type="InterPro" id="IPR017451">
    <property type="entry name" value="F-box-assoc_interact_dom"/>
</dbReference>
<dbReference type="NCBIfam" id="TIGR01640">
    <property type="entry name" value="F_box_assoc_1"/>
    <property type="match status" value="1"/>
</dbReference>
<organism evidence="3 4">
    <name type="scientific">Cardamine amara subsp. amara</name>
    <dbReference type="NCBI Taxonomy" id="228776"/>
    <lineage>
        <taxon>Eukaryota</taxon>
        <taxon>Viridiplantae</taxon>
        <taxon>Streptophyta</taxon>
        <taxon>Embryophyta</taxon>
        <taxon>Tracheophyta</taxon>
        <taxon>Spermatophyta</taxon>
        <taxon>Magnoliopsida</taxon>
        <taxon>eudicotyledons</taxon>
        <taxon>Gunneridae</taxon>
        <taxon>Pentapetalae</taxon>
        <taxon>rosids</taxon>
        <taxon>malvids</taxon>
        <taxon>Brassicales</taxon>
        <taxon>Brassicaceae</taxon>
        <taxon>Cardamineae</taxon>
        <taxon>Cardamine</taxon>
    </lineage>
</organism>
<dbReference type="InterPro" id="IPR013187">
    <property type="entry name" value="F-box-assoc_dom_typ3"/>
</dbReference>
<dbReference type="EMBL" id="JBANAX010000592">
    <property type="protein sequence ID" value="KAL1201270.1"/>
    <property type="molecule type" value="Genomic_DNA"/>
</dbReference>